<comment type="similarity">
    <text evidence="2">Belongs to the fimbrial protein family.</text>
</comment>
<comment type="caution">
    <text evidence="7">The sequence shown here is derived from an EMBL/GenBank/DDBJ whole genome shotgun (WGS) entry which is preliminary data.</text>
</comment>
<dbReference type="PANTHER" id="PTHR33420">
    <property type="entry name" value="FIMBRIAL SUBUNIT ELFA-RELATED"/>
    <property type="match status" value="1"/>
</dbReference>
<proteinExistence type="inferred from homology"/>
<dbReference type="Gene3D" id="2.60.40.1090">
    <property type="entry name" value="Fimbrial-type adhesion domain"/>
    <property type="match status" value="1"/>
</dbReference>
<keyword evidence="4" id="KW-0281">Fimbrium</keyword>
<evidence type="ECO:0000256" key="1">
    <source>
        <dbReference type="ARBA" id="ARBA00004561"/>
    </source>
</evidence>
<dbReference type="InterPro" id="IPR000259">
    <property type="entry name" value="Adhesion_dom_fimbrial"/>
</dbReference>
<evidence type="ECO:0000256" key="3">
    <source>
        <dbReference type="ARBA" id="ARBA00022729"/>
    </source>
</evidence>
<keyword evidence="3 5" id="KW-0732">Signal</keyword>
<name>A0ABS0ZU28_9ENTR</name>
<gene>
    <name evidence="7" type="ORF">I6M88_13010</name>
</gene>
<keyword evidence="8" id="KW-1185">Reference proteome</keyword>
<dbReference type="EMBL" id="JADWND010000005">
    <property type="protein sequence ID" value="MBJ8381884.1"/>
    <property type="molecule type" value="Genomic_DNA"/>
</dbReference>
<evidence type="ECO:0000259" key="6">
    <source>
        <dbReference type="Pfam" id="PF00419"/>
    </source>
</evidence>
<dbReference type="SUPFAM" id="SSF49401">
    <property type="entry name" value="Bacterial adhesins"/>
    <property type="match status" value="1"/>
</dbReference>
<reference evidence="7 8" key="1">
    <citation type="submission" date="2020-11" db="EMBL/GenBank/DDBJ databases">
        <title>Enhanced detection system for hospital associated transmission using whole genome sequencing surveillance.</title>
        <authorList>
            <person name="Harrison L.H."/>
            <person name="Van Tyne D."/>
            <person name="Marsh J.W."/>
            <person name="Griffith M.P."/>
            <person name="Snyder D.J."/>
            <person name="Cooper V.S."/>
            <person name="Mustapha M."/>
        </authorList>
    </citation>
    <scope>NUCLEOTIDE SEQUENCE [LARGE SCALE GENOMIC DNA]</scope>
    <source>
        <strain evidence="7 8">CB00117</strain>
    </source>
</reference>
<protein>
    <submittedName>
        <fullName evidence="7">Fimbrial protein</fullName>
    </submittedName>
</protein>
<accession>A0ABS0ZU28</accession>
<dbReference type="Pfam" id="PF00419">
    <property type="entry name" value="Fimbrial"/>
    <property type="match status" value="1"/>
</dbReference>
<comment type="subcellular location">
    <subcellularLocation>
        <location evidence="1">Fimbrium</location>
    </subcellularLocation>
</comment>
<evidence type="ECO:0000256" key="4">
    <source>
        <dbReference type="ARBA" id="ARBA00023263"/>
    </source>
</evidence>
<feature type="chain" id="PRO_5046384565" evidence="5">
    <location>
        <begin position="25"/>
        <end position="357"/>
    </location>
</feature>
<evidence type="ECO:0000256" key="5">
    <source>
        <dbReference type="SAM" id="SignalP"/>
    </source>
</evidence>
<dbReference type="InterPro" id="IPR036937">
    <property type="entry name" value="Adhesion_dom_fimbrial_sf"/>
</dbReference>
<dbReference type="RefSeq" id="WP_200035453.1">
    <property type="nucleotide sequence ID" value="NZ_JADWND010000005.1"/>
</dbReference>
<sequence length="357" mass="36338">MSVIIRIITGLLLLAGTVSQNAWAETCQASTRQMTINFNNIRYLPALGTHMQMSATMQANGGGIHFTCDRQNAASSLKKIVYNQKGQSIATINGHAVFSASLPGIGYSLSFQCDGGPQTFITAGSSTVVCDSATLPAMLSAREITVTPFVTFYKTGDIQLVSNNHASSGALPGVGTLTLSDNGGGNGTLSTHDVSLDLAAMNVDIGNSGSCSVATGSIKVNLGKVKRTDFTGEGTTGGTPTAFSIPVYCTAPVELRIGFFGTPAVSGSRDALAVVRTSGGAEGVGVRLSYGNNGAGAPAAGTRVTLNDAVSPIVKHMTASSASAATPVNFIAQYVQTGATVTAGSANSSATFVLDYN</sequence>
<dbReference type="InterPro" id="IPR008966">
    <property type="entry name" value="Adhesion_dom_sf"/>
</dbReference>
<dbReference type="InterPro" id="IPR050263">
    <property type="entry name" value="Bact_Fimbrial_Adh_Pro"/>
</dbReference>
<evidence type="ECO:0000256" key="2">
    <source>
        <dbReference type="ARBA" id="ARBA00006671"/>
    </source>
</evidence>
<dbReference type="PANTHER" id="PTHR33420:SF3">
    <property type="entry name" value="FIMBRIAL SUBUNIT ELFA"/>
    <property type="match status" value="1"/>
</dbReference>
<feature type="signal peptide" evidence="5">
    <location>
        <begin position="1"/>
        <end position="24"/>
    </location>
</feature>
<dbReference type="Proteomes" id="UP000746649">
    <property type="component" value="Unassembled WGS sequence"/>
</dbReference>
<feature type="domain" description="Fimbrial-type adhesion" evidence="6">
    <location>
        <begin position="209"/>
        <end position="356"/>
    </location>
</feature>
<evidence type="ECO:0000313" key="8">
    <source>
        <dbReference type="Proteomes" id="UP000746649"/>
    </source>
</evidence>
<organism evidence="7 8">
    <name type="scientific">Citrobacter sedlakii</name>
    <dbReference type="NCBI Taxonomy" id="67826"/>
    <lineage>
        <taxon>Bacteria</taxon>
        <taxon>Pseudomonadati</taxon>
        <taxon>Pseudomonadota</taxon>
        <taxon>Gammaproteobacteria</taxon>
        <taxon>Enterobacterales</taxon>
        <taxon>Enterobacteriaceae</taxon>
        <taxon>Citrobacter</taxon>
        <taxon>Citrobacter freundii complex</taxon>
    </lineage>
</organism>
<evidence type="ECO:0000313" key="7">
    <source>
        <dbReference type="EMBL" id="MBJ8381884.1"/>
    </source>
</evidence>